<dbReference type="SUPFAM" id="SSF53098">
    <property type="entry name" value="Ribonuclease H-like"/>
    <property type="match status" value="1"/>
</dbReference>
<evidence type="ECO:0008006" key="3">
    <source>
        <dbReference type="Google" id="ProtNLM"/>
    </source>
</evidence>
<evidence type="ECO:0000313" key="2">
    <source>
        <dbReference type="Proteomes" id="UP000030907"/>
    </source>
</evidence>
<dbReference type="STRING" id="1515612.SKP52_13465"/>
<dbReference type="EMBL" id="CP009122">
    <property type="protein sequence ID" value="AJA09581.1"/>
    <property type="molecule type" value="Genomic_DNA"/>
</dbReference>
<dbReference type="Proteomes" id="UP000030907">
    <property type="component" value="Chromosome"/>
</dbReference>
<proteinExistence type="predicted"/>
<sequence>MVRTIKEATVKSFHYTSINELRRHVRDWLVAYNFAKQLKALRFKTPYEAIEELWKSKPDIFNMEPHHHMLGLNT</sequence>
<keyword evidence="2" id="KW-1185">Reference proteome</keyword>
<protein>
    <recommendedName>
        <fullName evidence="3">Integrase catalytic domain-containing protein</fullName>
    </recommendedName>
</protein>
<reference evidence="1 2" key="1">
    <citation type="journal article" date="2015" name="Int. J. Syst. Evol. Microbiol.">
        <title>Description of Sphingopyxis fribergensis sp. nov. - a soil bacterium with the ability to degrade styrene and phenylacetic acid.</title>
        <authorList>
            <person name="Oelschlagel M."/>
            <person name="Ruckert C."/>
            <person name="Kalinowski J."/>
            <person name="Schmidt G."/>
            <person name="Schlomann M."/>
            <person name="Tischler D."/>
        </authorList>
    </citation>
    <scope>NUCLEOTIDE SEQUENCE [LARGE SCALE GENOMIC DNA]</scope>
    <source>
        <strain evidence="1 2">Kp5.2</strain>
    </source>
</reference>
<gene>
    <name evidence="1" type="ORF">SKP52_13465</name>
</gene>
<organism evidence="1 2">
    <name type="scientific">Sphingopyxis fribergensis</name>
    <dbReference type="NCBI Taxonomy" id="1515612"/>
    <lineage>
        <taxon>Bacteria</taxon>
        <taxon>Pseudomonadati</taxon>
        <taxon>Pseudomonadota</taxon>
        <taxon>Alphaproteobacteria</taxon>
        <taxon>Sphingomonadales</taxon>
        <taxon>Sphingomonadaceae</taxon>
        <taxon>Sphingopyxis</taxon>
    </lineage>
</organism>
<accession>A0A0A7PHK0</accession>
<name>A0A0A7PHK0_9SPHN</name>
<evidence type="ECO:0000313" key="1">
    <source>
        <dbReference type="EMBL" id="AJA09581.1"/>
    </source>
</evidence>
<dbReference type="KEGG" id="sphk:SKP52_13465"/>
<dbReference type="InterPro" id="IPR012337">
    <property type="entry name" value="RNaseH-like_sf"/>
</dbReference>
<dbReference type="HOGENOM" id="CLU_027402_26_3_5"/>
<dbReference type="AlphaFoldDB" id="A0A0A7PHK0"/>